<dbReference type="GeneID" id="123037261"/>
<accession>A0ABM5J2P1</accession>
<reference evidence="8" key="1">
    <citation type="journal article" date="2021" name="Elife">
        <title>Highly contiguous assemblies of 101 drosophilid genomes.</title>
        <authorList>
            <person name="Kim B.Y."/>
            <person name="Wang J.R."/>
            <person name="Miller D.E."/>
            <person name="Barmina O."/>
            <person name="Delaney E."/>
            <person name="Thompson A."/>
            <person name="Comeault A.A."/>
            <person name="Peede D."/>
            <person name="D'Agostino E.R."/>
            <person name="Pelaez J."/>
            <person name="Aguilar J.M."/>
            <person name="Haji D."/>
            <person name="Matsunaga T."/>
            <person name="Armstrong E.E."/>
            <person name="Zych M."/>
            <person name="Ogawa Y."/>
            <person name="Stamenkovic-Radak M."/>
            <person name="Jelic M."/>
            <person name="Veselinovic M.S."/>
            <person name="Tanaskovic M."/>
            <person name="Eric P."/>
            <person name="Gao J.J."/>
            <person name="Katoh T.K."/>
            <person name="Toda M.J."/>
            <person name="Watabe H."/>
            <person name="Watada M."/>
            <person name="Davis J.S."/>
            <person name="Moyle L.C."/>
            <person name="Manoli G."/>
            <person name="Bertolini E."/>
            <person name="Kostal V."/>
            <person name="Hawley R.S."/>
            <person name="Takahashi A."/>
            <person name="Jones C.D."/>
            <person name="Price D.K."/>
            <person name="Whiteman N."/>
            <person name="Kopp A."/>
            <person name="Matute D.R."/>
            <person name="Petrov D.A."/>
        </authorList>
    </citation>
    <scope>NUCLEOTIDE SEQUENCE [LARGE SCALE GENOMIC DNA]</scope>
</reference>
<evidence type="ECO:0000259" key="6">
    <source>
        <dbReference type="PROSITE" id="PS50950"/>
    </source>
</evidence>
<keyword evidence="2 5" id="KW-0863">Zinc-finger</keyword>
<dbReference type="Proteomes" id="UP001652680">
    <property type="component" value="Unassembled WGS sequence"/>
</dbReference>
<feature type="domain" description="THAP-type" evidence="6">
    <location>
        <begin position="1"/>
        <end position="86"/>
    </location>
</feature>
<proteinExistence type="predicted"/>
<dbReference type="Pfam" id="PF05485">
    <property type="entry name" value="THAP"/>
    <property type="match status" value="1"/>
</dbReference>
<dbReference type="SMART" id="SM00980">
    <property type="entry name" value="THAP"/>
    <property type="match status" value="1"/>
</dbReference>
<organism evidence="7 8">
    <name type="scientific">Drosophila rhopaloa</name>
    <name type="common">Fruit fly</name>
    <dbReference type="NCBI Taxonomy" id="1041015"/>
    <lineage>
        <taxon>Eukaryota</taxon>
        <taxon>Metazoa</taxon>
        <taxon>Ecdysozoa</taxon>
        <taxon>Arthropoda</taxon>
        <taxon>Hexapoda</taxon>
        <taxon>Insecta</taxon>
        <taxon>Pterygota</taxon>
        <taxon>Neoptera</taxon>
        <taxon>Endopterygota</taxon>
        <taxon>Diptera</taxon>
        <taxon>Brachycera</taxon>
        <taxon>Muscomorpha</taxon>
        <taxon>Ephydroidea</taxon>
        <taxon>Drosophilidae</taxon>
        <taxon>Drosophila</taxon>
        <taxon>Sophophora</taxon>
    </lineage>
</organism>
<dbReference type="InterPro" id="IPR006612">
    <property type="entry name" value="THAP_Znf"/>
</dbReference>
<evidence type="ECO:0000256" key="2">
    <source>
        <dbReference type="ARBA" id="ARBA00022771"/>
    </source>
</evidence>
<dbReference type="RefSeq" id="XP_044313093.1">
    <property type="nucleotide sequence ID" value="XM_044457158.1"/>
</dbReference>
<dbReference type="EnsemblMetazoa" id="XM_044457158.1">
    <property type="protein sequence ID" value="XP_044313093.1"/>
    <property type="gene ID" value="LOC123037261"/>
</dbReference>
<keyword evidence="3" id="KW-0862">Zinc</keyword>
<dbReference type="SUPFAM" id="SSF57716">
    <property type="entry name" value="Glucocorticoid receptor-like (DNA-binding domain)"/>
    <property type="match status" value="1"/>
</dbReference>
<evidence type="ECO:0000256" key="3">
    <source>
        <dbReference type="ARBA" id="ARBA00022833"/>
    </source>
</evidence>
<evidence type="ECO:0000256" key="1">
    <source>
        <dbReference type="ARBA" id="ARBA00022723"/>
    </source>
</evidence>
<dbReference type="SMART" id="SM00692">
    <property type="entry name" value="DM3"/>
    <property type="match status" value="1"/>
</dbReference>
<evidence type="ECO:0000313" key="7">
    <source>
        <dbReference type="EnsemblMetazoa" id="XP_044313093.1"/>
    </source>
</evidence>
<evidence type="ECO:0000256" key="4">
    <source>
        <dbReference type="ARBA" id="ARBA00023125"/>
    </source>
</evidence>
<name>A0ABM5J2P1_DRORH</name>
<protein>
    <recommendedName>
        <fullName evidence="6">THAP-type domain-containing protein</fullName>
    </recommendedName>
</protein>
<reference evidence="7" key="2">
    <citation type="submission" date="2025-05" db="UniProtKB">
        <authorList>
            <consortium name="EnsemblMetazoa"/>
        </authorList>
    </citation>
    <scope>IDENTIFICATION</scope>
</reference>
<keyword evidence="4 5" id="KW-0238">DNA-binding</keyword>
<dbReference type="PROSITE" id="PS50950">
    <property type="entry name" value="ZF_THAP"/>
    <property type="match status" value="1"/>
</dbReference>
<evidence type="ECO:0000256" key="5">
    <source>
        <dbReference type="PROSITE-ProRule" id="PRU00309"/>
    </source>
</evidence>
<sequence length="234" mass="26901">MVTRTCAYKDCEYYYALHDNGHTKQRTLFAFPKQPERARVWRVNGRVHPKIPQNQLFMCSSHFDRKFISSSKQRTLLVGEALPFPYEERDPVPEADLQQVASTSQESYYINLSDDELSINTVDTTSITKTVDPDLDLDIEPPPAKCPKMPSIVLSKKDTSKAHPCPAAKPVSIEEDNMETIDTSEVTVFNFKGEEFVQMSMEYYMSEKRRMNDLLKNYKNALSSIKKQLSELDL</sequence>
<evidence type="ECO:0000313" key="8">
    <source>
        <dbReference type="Proteomes" id="UP001652680"/>
    </source>
</evidence>
<keyword evidence="8" id="KW-1185">Reference proteome</keyword>
<keyword evidence="1" id="KW-0479">Metal-binding</keyword>